<reference evidence="1 2" key="1">
    <citation type="journal article" date="2021" name="Plant Biotechnol. J.">
        <title>Multi-omics assisted identification of the key and species-specific regulatory components of drought-tolerant mechanisms in Gossypium stocksii.</title>
        <authorList>
            <person name="Yu D."/>
            <person name="Ke L."/>
            <person name="Zhang D."/>
            <person name="Wu Y."/>
            <person name="Sun Y."/>
            <person name="Mei J."/>
            <person name="Sun J."/>
            <person name="Sun Y."/>
        </authorList>
    </citation>
    <scope>NUCLEOTIDE SEQUENCE [LARGE SCALE GENOMIC DNA]</scope>
    <source>
        <strain evidence="2">cv. E1</strain>
        <tissue evidence="1">Leaf</tissue>
    </source>
</reference>
<feature type="non-terminal residue" evidence="1">
    <location>
        <position position="86"/>
    </location>
</feature>
<dbReference type="AlphaFoldDB" id="A0A9D3WIU1"/>
<comment type="caution">
    <text evidence="1">The sequence shown here is derived from an EMBL/GenBank/DDBJ whole genome shotgun (WGS) entry which is preliminary data.</text>
</comment>
<evidence type="ECO:0000313" key="1">
    <source>
        <dbReference type="EMBL" id="KAH1129776.1"/>
    </source>
</evidence>
<gene>
    <name evidence="1" type="ORF">J1N35_001154</name>
</gene>
<dbReference type="Proteomes" id="UP000828251">
    <property type="component" value="Unassembled WGS sequence"/>
</dbReference>
<evidence type="ECO:0000313" key="2">
    <source>
        <dbReference type="Proteomes" id="UP000828251"/>
    </source>
</evidence>
<keyword evidence="2" id="KW-1185">Reference proteome</keyword>
<accession>A0A9D3WIU1</accession>
<protein>
    <submittedName>
        <fullName evidence="1">Uncharacterized protein</fullName>
    </submittedName>
</protein>
<dbReference type="EMBL" id="JAIQCV010000001">
    <property type="protein sequence ID" value="KAH1129776.1"/>
    <property type="molecule type" value="Genomic_DNA"/>
</dbReference>
<organism evidence="1 2">
    <name type="scientific">Gossypium stocksii</name>
    <dbReference type="NCBI Taxonomy" id="47602"/>
    <lineage>
        <taxon>Eukaryota</taxon>
        <taxon>Viridiplantae</taxon>
        <taxon>Streptophyta</taxon>
        <taxon>Embryophyta</taxon>
        <taxon>Tracheophyta</taxon>
        <taxon>Spermatophyta</taxon>
        <taxon>Magnoliopsida</taxon>
        <taxon>eudicotyledons</taxon>
        <taxon>Gunneridae</taxon>
        <taxon>Pentapetalae</taxon>
        <taxon>rosids</taxon>
        <taxon>malvids</taxon>
        <taxon>Malvales</taxon>
        <taxon>Malvaceae</taxon>
        <taxon>Malvoideae</taxon>
        <taxon>Gossypium</taxon>
    </lineage>
</organism>
<name>A0A9D3WIU1_9ROSI</name>
<proteinExistence type="predicted"/>
<sequence>MGGLVQCTTRVDGIQMLLLSRGLKISNYEFEFNLPNDENELSIISKLEYKSERSRFCLPLYALEAGFHLPAYDFVGEELDFYGVAP</sequence>